<sequence>MAKTKQKIFKQKVLLVLAVVLGLMVFKFFLMKKPVELNLNKTANQIQITELDISICDPANGPFSTAIDNPFFPYPEGKIVILEDQTAKVQITSLNKIETVAGVETRVIEEREWEDDTLLEISLNYFAQAKDGTVCYFGEDVDIYENGVVNSHGGAWRAGEGSNKPGIIMPANPTVGQSYQQEVAPGIAEDRAEHFSIEKSFSTPAGVFENILLVKETPDSTKRYAKGVGLIFDDGLVLTSQDTRYFPLN</sequence>
<reference evidence="2 3" key="1">
    <citation type="journal article" date="2016" name="Nat. Commun.">
        <title>Thousands of microbial genomes shed light on interconnected biogeochemical processes in an aquifer system.</title>
        <authorList>
            <person name="Anantharaman K."/>
            <person name="Brown C.T."/>
            <person name="Hug L.A."/>
            <person name="Sharon I."/>
            <person name="Castelle C.J."/>
            <person name="Probst A.J."/>
            <person name="Thomas B.C."/>
            <person name="Singh A."/>
            <person name="Wilkins M.J."/>
            <person name="Karaoz U."/>
            <person name="Brodie E.L."/>
            <person name="Williams K.H."/>
            <person name="Hubbard S.S."/>
            <person name="Banfield J.F."/>
        </authorList>
    </citation>
    <scope>NUCLEOTIDE SEQUENCE [LARGE SCALE GENOMIC DNA]</scope>
</reference>
<keyword evidence="1" id="KW-1133">Transmembrane helix</keyword>
<gene>
    <name evidence="2" type="ORF">A2954_03550</name>
</gene>
<protein>
    <submittedName>
        <fullName evidence="2">Uncharacterized protein</fullName>
    </submittedName>
</protein>
<proteinExistence type="predicted"/>
<dbReference type="STRING" id="1802056.A2954_03550"/>
<evidence type="ECO:0000313" key="2">
    <source>
        <dbReference type="EMBL" id="OGK42042.1"/>
    </source>
</evidence>
<organism evidence="2 3">
    <name type="scientific">Candidatus Roizmanbacteria bacterium RIFCSPLOWO2_01_FULL_37_12</name>
    <dbReference type="NCBI Taxonomy" id="1802056"/>
    <lineage>
        <taxon>Bacteria</taxon>
        <taxon>Candidatus Roizmaniibacteriota</taxon>
    </lineage>
</organism>
<keyword evidence="1" id="KW-0812">Transmembrane</keyword>
<evidence type="ECO:0000313" key="3">
    <source>
        <dbReference type="Proteomes" id="UP000177698"/>
    </source>
</evidence>
<comment type="caution">
    <text evidence="2">The sequence shown here is derived from an EMBL/GenBank/DDBJ whole genome shotgun (WGS) entry which is preliminary data.</text>
</comment>
<name>A0A1F7IFB3_9BACT</name>
<dbReference type="EMBL" id="MGAG01000006">
    <property type="protein sequence ID" value="OGK42042.1"/>
    <property type="molecule type" value="Genomic_DNA"/>
</dbReference>
<dbReference type="AlphaFoldDB" id="A0A1F7IFB3"/>
<feature type="transmembrane region" description="Helical" evidence="1">
    <location>
        <begin position="12"/>
        <end position="31"/>
    </location>
</feature>
<accession>A0A1F7IFB3</accession>
<evidence type="ECO:0000256" key="1">
    <source>
        <dbReference type="SAM" id="Phobius"/>
    </source>
</evidence>
<dbReference type="Proteomes" id="UP000177698">
    <property type="component" value="Unassembled WGS sequence"/>
</dbReference>
<keyword evidence="1" id="KW-0472">Membrane</keyword>